<protein>
    <submittedName>
        <fullName evidence="2">Uncharacterized protein</fullName>
    </submittedName>
</protein>
<accession>A0A0V0R3N9</accession>
<evidence type="ECO:0000313" key="2">
    <source>
        <dbReference type="EMBL" id="KRX09100.1"/>
    </source>
</evidence>
<keyword evidence="1" id="KW-0812">Transmembrane</keyword>
<evidence type="ECO:0000313" key="3">
    <source>
        <dbReference type="Proteomes" id="UP000054937"/>
    </source>
</evidence>
<proteinExistence type="predicted"/>
<keyword evidence="1" id="KW-0472">Membrane</keyword>
<dbReference type="Proteomes" id="UP000054937">
    <property type="component" value="Unassembled WGS sequence"/>
</dbReference>
<keyword evidence="1" id="KW-1133">Transmembrane helix</keyword>
<evidence type="ECO:0000256" key="1">
    <source>
        <dbReference type="SAM" id="Phobius"/>
    </source>
</evidence>
<comment type="caution">
    <text evidence="2">The sequence shown here is derived from an EMBL/GenBank/DDBJ whole genome shotgun (WGS) entry which is preliminary data.</text>
</comment>
<keyword evidence="3" id="KW-1185">Reference proteome</keyword>
<dbReference type="OMA" id="HYATYAN"/>
<reference evidence="2 3" key="1">
    <citation type="journal article" date="2015" name="Sci. Rep.">
        <title>Genome of the facultative scuticociliatosis pathogen Pseudocohnilembus persalinus provides insight into its virulence through horizontal gene transfer.</title>
        <authorList>
            <person name="Xiong J."/>
            <person name="Wang G."/>
            <person name="Cheng J."/>
            <person name="Tian M."/>
            <person name="Pan X."/>
            <person name="Warren A."/>
            <person name="Jiang C."/>
            <person name="Yuan D."/>
            <person name="Miao W."/>
        </authorList>
    </citation>
    <scope>NUCLEOTIDE SEQUENCE [LARGE SCALE GENOMIC DNA]</scope>
    <source>
        <strain evidence="2">36N120E</strain>
    </source>
</reference>
<organism evidence="2 3">
    <name type="scientific">Pseudocohnilembus persalinus</name>
    <name type="common">Ciliate</name>
    <dbReference type="NCBI Taxonomy" id="266149"/>
    <lineage>
        <taxon>Eukaryota</taxon>
        <taxon>Sar</taxon>
        <taxon>Alveolata</taxon>
        <taxon>Ciliophora</taxon>
        <taxon>Intramacronucleata</taxon>
        <taxon>Oligohymenophorea</taxon>
        <taxon>Scuticociliatia</taxon>
        <taxon>Philasterida</taxon>
        <taxon>Pseudocohnilembidae</taxon>
        <taxon>Pseudocohnilembus</taxon>
    </lineage>
</organism>
<gene>
    <name evidence="2" type="ORF">PPERSA_08816</name>
</gene>
<feature type="transmembrane region" description="Helical" evidence="1">
    <location>
        <begin position="63"/>
        <end position="82"/>
    </location>
</feature>
<sequence length="99" mass="11623">MNPTSYKLLKLISDSSYSLFKPGRQVPGLAYLDYGYHLTKNWFPKVSYLKTSSDAYYPKRVQWAGYLVYGLIGSFALFEYNYQNRVKRNAENKFLALRE</sequence>
<name>A0A0V0R3N9_PSEPJ</name>
<dbReference type="AlphaFoldDB" id="A0A0V0R3N9"/>
<dbReference type="EMBL" id="LDAU01000054">
    <property type="protein sequence ID" value="KRX09100.1"/>
    <property type="molecule type" value="Genomic_DNA"/>
</dbReference>
<dbReference type="InParanoid" id="A0A0V0R3N9"/>